<evidence type="ECO:0000313" key="5">
    <source>
        <dbReference type="EMBL" id="WXB10773.1"/>
    </source>
</evidence>
<dbReference type="PROSITE" id="PS52004">
    <property type="entry name" value="KS3_2"/>
    <property type="match status" value="1"/>
</dbReference>
<dbReference type="PANTHER" id="PTHR11712">
    <property type="entry name" value="POLYKETIDE SYNTHASE-RELATED"/>
    <property type="match status" value="1"/>
</dbReference>
<dbReference type="Gene3D" id="3.40.47.10">
    <property type="match status" value="2"/>
</dbReference>
<dbReference type="EMBL" id="CP089983">
    <property type="protein sequence ID" value="WXB10773.1"/>
    <property type="molecule type" value="Genomic_DNA"/>
</dbReference>
<proteinExistence type="inferred from homology"/>
<dbReference type="SUPFAM" id="SSF53901">
    <property type="entry name" value="Thiolase-like"/>
    <property type="match status" value="2"/>
</dbReference>
<dbReference type="PANTHER" id="PTHR11712:SF336">
    <property type="entry name" value="3-OXOACYL-[ACYL-CARRIER-PROTEIN] SYNTHASE, MITOCHONDRIAL"/>
    <property type="match status" value="1"/>
</dbReference>
<feature type="domain" description="Ketosynthase family 3 (KS3)" evidence="4">
    <location>
        <begin position="1"/>
        <end position="399"/>
    </location>
</feature>
<keyword evidence="2 3" id="KW-0808">Transferase</keyword>
<gene>
    <name evidence="5" type="ORF">LVJ94_34370</name>
</gene>
<organism evidence="5 6">
    <name type="scientific">Pendulispora rubella</name>
    <dbReference type="NCBI Taxonomy" id="2741070"/>
    <lineage>
        <taxon>Bacteria</taxon>
        <taxon>Pseudomonadati</taxon>
        <taxon>Myxococcota</taxon>
        <taxon>Myxococcia</taxon>
        <taxon>Myxococcales</taxon>
        <taxon>Sorangiineae</taxon>
        <taxon>Pendulisporaceae</taxon>
        <taxon>Pendulispora</taxon>
    </lineage>
</organism>
<reference evidence="5" key="1">
    <citation type="submission" date="2021-12" db="EMBL/GenBank/DDBJ databases">
        <title>Discovery of the Pendulisporaceae a myxobacterial family with distinct sporulation behavior and unique specialized metabolism.</title>
        <authorList>
            <person name="Garcia R."/>
            <person name="Popoff A."/>
            <person name="Bader C.D."/>
            <person name="Loehr J."/>
            <person name="Walesch S."/>
            <person name="Walt C."/>
            <person name="Boldt J."/>
            <person name="Bunk B."/>
            <person name="Haeckl F.J.F.P.J."/>
            <person name="Gunesch A.P."/>
            <person name="Birkelbach J."/>
            <person name="Nuebel U."/>
            <person name="Pietschmann T."/>
            <person name="Bach T."/>
            <person name="Mueller R."/>
        </authorList>
    </citation>
    <scope>NUCLEOTIDE SEQUENCE</scope>
    <source>
        <strain evidence="5">MSr11367</strain>
    </source>
</reference>
<dbReference type="Proteomes" id="UP001374803">
    <property type="component" value="Chromosome"/>
</dbReference>
<name>A0ABZ2LIK7_9BACT</name>
<dbReference type="Pfam" id="PF00109">
    <property type="entry name" value="ketoacyl-synt"/>
    <property type="match status" value="1"/>
</dbReference>
<evidence type="ECO:0000256" key="3">
    <source>
        <dbReference type="RuleBase" id="RU003694"/>
    </source>
</evidence>
<sequence length="407" mass="43531">MCESRAEFWHIVRNGLCCLSSFHSDAVPLRVAGQVRGFDPVRSLGITKQQNERYSRAALLGAHAVLRAIEDAGLTSAELSNPRTVLVFASLQFTFAHVHRYFDAYARGGHQELGIDYWVGGTPASITSIICNVLDLSCPTLLIAGSCNVGARALQVAHDMFRVGDIDRAIIVGADDCLDPVFLSGTCYTSKQGYRPSTLSDDPRAVRPHDALQDGNAPGEGAAAVVLESDDLGEMPQAGVPRVRLYARSSRSNGRSPMASGPPENVSQDIVGLLDQANIDLGQVGFMNSLCEGTRYIEDFFIDAMAGARSRLGDDTRLKITNQEAAFGHIAGPSALIKFVSNVLMMEHAVVTPVVNCQEPYRKLEDEPIVGAAIPLETRYSIVVSAGAGGDATGVLIERIPPMGCAS</sequence>
<evidence type="ECO:0000313" key="6">
    <source>
        <dbReference type="Proteomes" id="UP001374803"/>
    </source>
</evidence>
<dbReference type="InterPro" id="IPR000794">
    <property type="entry name" value="Beta-ketoacyl_synthase"/>
</dbReference>
<dbReference type="Pfam" id="PF02801">
    <property type="entry name" value="Ketoacyl-synt_C"/>
    <property type="match status" value="1"/>
</dbReference>
<dbReference type="InterPro" id="IPR016039">
    <property type="entry name" value="Thiolase-like"/>
</dbReference>
<evidence type="ECO:0000256" key="2">
    <source>
        <dbReference type="ARBA" id="ARBA00022679"/>
    </source>
</evidence>
<evidence type="ECO:0000256" key="1">
    <source>
        <dbReference type="ARBA" id="ARBA00008467"/>
    </source>
</evidence>
<keyword evidence="6" id="KW-1185">Reference proteome</keyword>
<dbReference type="InterPro" id="IPR014030">
    <property type="entry name" value="Ketoacyl_synth_N"/>
</dbReference>
<comment type="similarity">
    <text evidence="1 3">Belongs to the thiolase-like superfamily. Beta-ketoacyl-ACP synthases family.</text>
</comment>
<accession>A0ABZ2LIK7</accession>
<dbReference type="InterPro" id="IPR014031">
    <property type="entry name" value="Ketoacyl_synth_C"/>
</dbReference>
<dbReference type="InterPro" id="IPR020841">
    <property type="entry name" value="PKS_Beta-ketoAc_synthase_dom"/>
</dbReference>
<protein>
    <recommendedName>
        <fullName evidence="4">Ketosynthase family 3 (KS3) domain-containing protein</fullName>
    </recommendedName>
</protein>
<evidence type="ECO:0000259" key="4">
    <source>
        <dbReference type="PROSITE" id="PS52004"/>
    </source>
</evidence>